<dbReference type="Proteomes" id="UP000008720">
    <property type="component" value="Chromosome"/>
</dbReference>
<dbReference type="KEGG" id="mtt:Ftrac_3493"/>
<organism evidence="2 3">
    <name type="scientific">Marivirga tractuosa (strain ATCC 23168 / DSM 4126 / NBRC 15989 / NCIMB 1408 / VKM B-1430 / H-43)</name>
    <name type="common">Microscilla tractuosa</name>
    <name type="synonym">Flexibacter tractuosus</name>
    <dbReference type="NCBI Taxonomy" id="643867"/>
    <lineage>
        <taxon>Bacteria</taxon>
        <taxon>Pseudomonadati</taxon>
        <taxon>Bacteroidota</taxon>
        <taxon>Cytophagia</taxon>
        <taxon>Cytophagales</taxon>
        <taxon>Marivirgaceae</taxon>
        <taxon>Marivirga</taxon>
    </lineage>
</organism>
<proteinExistence type="predicted"/>
<dbReference type="AlphaFoldDB" id="E4TN77"/>
<dbReference type="RefSeq" id="WP_013455607.1">
    <property type="nucleotide sequence ID" value="NC_014759.1"/>
</dbReference>
<accession>E4TN77</accession>
<sequence length="559" mass="66346">MQSSDLNKKDKEQAVYLFPVDFFKSPNFIERYNKELRRFRRLFLTEKKEKVQGALNAFYFACLNSKIEEKDKLEVHLGFFETLNFYAQQYSSKQTFLNVIAEFEKPNLKSKLFSKHTVRSSIIYAETLIMYYNLIKLENPTNSFEISENLIKAKSYLWKVYIQHLEGKNILNETDLSSCLTLLSLSLTELSRWFEPLYYLNIAKKYLHINANVDYTRALLLEAIKQKTCLSYNGLLLLKIIDYCLEAKKSGNILVEQKQQLIRVETQSRKFIKDQKLSIKNLRKHYTKIVKQKDNFNSYNQFCIENQLYLNEHSFFCQCPSAIRDDLQIETNHPHTQINWVQQFESILEVSIYDFILARHNYYKSLDKVNIHGFHVNSIKRGATKKNIKNALLKNSFKTLYSILDQLAHGIFQVMEIDYQKKLKNKFPNKNERPKIYFLNMWDQGLGLFEDKDFESNYYLISLYSIARDLSKDKYAALSSFRSIRNAMEHKILHVVGSDTELKHYKSMNEEAFTKLELIEKTKILMILTKSAIFSFVYLIRHQSKFKENTEHSKIRWSY</sequence>
<dbReference type="HOGENOM" id="CLU_487297_0_0_10"/>
<keyword evidence="3" id="KW-1185">Reference proteome</keyword>
<evidence type="ECO:0000313" key="3">
    <source>
        <dbReference type="Proteomes" id="UP000008720"/>
    </source>
</evidence>
<dbReference type="Pfam" id="PF18733">
    <property type="entry name" value="HEPN_LA2681"/>
    <property type="match status" value="1"/>
</dbReference>
<evidence type="ECO:0000313" key="2">
    <source>
        <dbReference type="EMBL" id="ADR23465.1"/>
    </source>
</evidence>
<feature type="domain" description="LA2681-like HEPN" evidence="1">
    <location>
        <begin position="354"/>
        <end position="541"/>
    </location>
</feature>
<name>E4TN77_MARTH</name>
<gene>
    <name evidence="2" type="ordered locus">Ftrac_3493</name>
</gene>
<evidence type="ECO:0000259" key="1">
    <source>
        <dbReference type="Pfam" id="PF18733"/>
    </source>
</evidence>
<reference evidence="2 3" key="1">
    <citation type="journal article" date="2011" name="Stand. Genomic Sci.">
        <title>Complete genome sequence of Marivirga tractuosa type strain (H-43).</title>
        <authorList>
            <person name="Pagani I."/>
            <person name="Chertkov O."/>
            <person name="Lapidus A."/>
            <person name="Lucas S."/>
            <person name="Del Rio T.G."/>
            <person name="Tice H."/>
            <person name="Copeland A."/>
            <person name="Cheng J.F."/>
            <person name="Nolan M."/>
            <person name="Saunders E."/>
            <person name="Pitluck S."/>
            <person name="Held B."/>
            <person name="Goodwin L."/>
            <person name="Liolios K."/>
            <person name="Ovchinikova G."/>
            <person name="Ivanova N."/>
            <person name="Mavromatis K."/>
            <person name="Pati A."/>
            <person name="Chen A."/>
            <person name="Palaniappan K."/>
            <person name="Land M."/>
            <person name="Hauser L."/>
            <person name="Jeffries C.D."/>
            <person name="Detter J.C."/>
            <person name="Han C."/>
            <person name="Tapia R."/>
            <person name="Ngatchou-Djao O.D."/>
            <person name="Rohde M."/>
            <person name="Goker M."/>
            <person name="Spring S."/>
            <person name="Sikorski J."/>
            <person name="Woyke T."/>
            <person name="Bristow J."/>
            <person name="Eisen J.A."/>
            <person name="Markowitz V."/>
            <person name="Hugenholtz P."/>
            <person name="Klenk H.P."/>
            <person name="Kyrpides N.C."/>
        </authorList>
    </citation>
    <scope>NUCLEOTIDE SEQUENCE [LARGE SCALE GENOMIC DNA]</scope>
    <source>
        <strain evidence="3">ATCC 23168 / DSM 4126 / NBRC 15989 / NCIMB 1408 / VKM B-1430 / H-43</strain>
    </source>
</reference>
<dbReference type="OrthoDB" id="108555at2"/>
<dbReference type="EMBL" id="CP002349">
    <property type="protein sequence ID" value="ADR23465.1"/>
    <property type="molecule type" value="Genomic_DNA"/>
</dbReference>
<protein>
    <recommendedName>
        <fullName evidence="1">LA2681-like HEPN domain-containing protein</fullName>
    </recommendedName>
</protein>
<dbReference type="STRING" id="643867.Ftrac_3493"/>
<dbReference type="InterPro" id="IPR040826">
    <property type="entry name" value="HEPN_LA2681"/>
</dbReference>